<dbReference type="PANTHER" id="PTHR45228:SF4">
    <property type="entry name" value="LIPOPROTEIN"/>
    <property type="match status" value="1"/>
</dbReference>
<gene>
    <name evidence="2" type="ORF">CATMQ487_40390</name>
</gene>
<protein>
    <submittedName>
        <fullName evidence="2">HD family phosphohydrolase</fullName>
    </submittedName>
</protein>
<dbReference type="PROSITE" id="PS51832">
    <property type="entry name" value="HD_GYP"/>
    <property type="match status" value="1"/>
</dbReference>
<dbReference type="InterPro" id="IPR021812">
    <property type="entry name" value="DUF3391"/>
</dbReference>
<feature type="domain" description="HD-GYP" evidence="1">
    <location>
        <begin position="178"/>
        <end position="374"/>
    </location>
</feature>
<dbReference type="Pfam" id="PF13487">
    <property type="entry name" value="HD_5"/>
    <property type="match status" value="1"/>
</dbReference>
<accession>A0ABN6PSR0</accession>
<dbReference type="SMART" id="SM00471">
    <property type="entry name" value="HDc"/>
    <property type="match status" value="1"/>
</dbReference>
<dbReference type="Gene3D" id="1.10.3210.10">
    <property type="entry name" value="Hypothetical protein af1432"/>
    <property type="match status" value="1"/>
</dbReference>
<reference evidence="2" key="1">
    <citation type="submission" date="2022-04" db="EMBL/GenBank/DDBJ databases">
        <title>Whole genome sequence of Sphaerotilus sp. FB-5.</title>
        <authorList>
            <person name="Takeda M."/>
            <person name="Narihara S."/>
            <person name="Akimoto M."/>
            <person name="Akimoto R."/>
            <person name="Nishiyashiki S."/>
            <person name="Murakami T."/>
        </authorList>
    </citation>
    <scope>NUCLEOTIDE SEQUENCE</scope>
    <source>
        <strain evidence="2">FB-5</strain>
    </source>
</reference>
<dbReference type="NCBIfam" id="TIGR00277">
    <property type="entry name" value="HDIG"/>
    <property type="match status" value="1"/>
</dbReference>
<keyword evidence="3" id="KW-1185">Reference proteome</keyword>
<proteinExistence type="predicted"/>
<evidence type="ECO:0000313" key="2">
    <source>
        <dbReference type="EMBL" id="BDI07069.1"/>
    </source>
</evidence>
<dbReference type="InterPro" id="IPR052020">
    <property type="entry name" value="Cyclic_di-GMP/3'3'-cGAMP_PDE"/>
</dbReference>
<dbReference type="PANTHER" id="PTHR45228">
    <property type="entry name" value="CYCLIC DI-GMP PHOSPHODIESTERASE TM_0186-RELATED"/>
    <property type="match status" value="1"/>
</dbReference>
<dbReference type="InterPro" id="IPR006675">
    <property type="entry name" value="HDIG_dom"/>
</dbReference>
<name>A0ABN6PSR0_9BURK</name>
<dbReference type="RefSeq" id="WP_251970293.1">
    <property type="nucleotide sequence ID" value="NZ_AP025730.1"/>
</dbReference>
<organism evidence="2 3">
    <name type="scientific">Sphaerotilus microaerophilus</name>
    <dbReference type="NCBI Taxonomy" id="2914710"/>
    <lineage>
        <taxon>Bacteria</taxon>
        <taxon>Pseudomonadati</taxon>
        <taxon>Pseudomonadota</taxon>
        <taxon>Betaproteobacteria</taxon>
        <taxon>Burkholderiales</taxon>
        <taxon>Sphaerotilaceae</taxon>
        <taxon>Sphaerotilus</taxon>
    </lineage>
</organism>
<dbReference type="SUPFAM" id="SSF109604">
    <property type="entry name" value="HD-domain/PDEase-like"/>
    <property type="match status" value="1"/>
</dbReference>
<dbReference type="InterPro" id="IPR003607">
    <property type="entry name" value="HD/PDEase_dom"/>
</dbReference>
<evidence type="ECO:0000313" key="3">
    <source>
        <dbReference type="Proteomes" id="UP001057498"/>
    </source>
</evidence>
<dbReference type="Proteomes" id="UP001057498">
    <property type="component" value="Chromosome"/>
</dbReference>
<dbReference type="Pfam" id="PF11871">
    <property type="entry name" value="DUF3391"/>
    <property type="match status" value="1"/>
</dbReference>
<dbReference type="CDD" id="cd00077">
    <property type="entry name" value="HDc"/>
    <property type="match status" value="1"/>
</dbReference>
<evidence type="ECO:0000259" key="1">
    <source>
        <dbReference type="PROSITE" id="PS51832"/>
    </source>
</evidence>
<dbReference type="InterPro" id="IPR037522">
    <property type="entry name" value="HD_GYP_dom"/>
</dbReference>
<sequence>MTATANLLVDVDRLRPGMFIQLDLGWMEHPFPRSRFRLADDQQIDALRELGLRRVKVRADLSDPRAFDVPAEAATEAPHAADTTDTADAAHAIDAAAPTAAAVAAVEVAQAALTLAVRPAADAAVLRRERLRAQHESLARSERLHAQASRAWQGITRDVLQHPTLARDTATGLASAMVTQLCEDDSTTIRMLSEAAGTTSSQHAINVTVLSLMLARSLGLDEAQLHSVALGALLHDIGKLLLPDHLRHLDSDSSALAGREQREHVSQGLRLGMSMGLDAATLQVIGQHHELRDGSGLPQGLRGDEIARPARIVTLVNLYDRLCNPRHKGVPLRTPHEAQALLYAQRRNQLDTEVLTAFVKLLGVYPPGSVVQLSDERMAMVVSVHPMHPLRPSVLVYEPRVAPDDALLLHLVQETDLSVRRSLHPQHLPRAMLDYLSPRERVSYYFAHGLEPLPAQPVAA</sequence>
<dbReference type="EMBL" id="AP025730">
    <property type="protein sequence ID" value="BDI07069.1"/>
    <property type="molecule type" value="Genomic_DNA"/>
</dbReference>